<proteinExistence type="predicted"/>
<reference evidence="1 2" key="1">
    <citation type="submission" date="2023-01" db="EMBL/GenBank/DDBJ databases">
        <title>Cultivation and genomic characterization of new, ubiquitous marine nitrite-oxidizing bacteria from the Nitrospirales.</title>
        <authorList>
            <person name="Mueller A.J."/>
            <person name="Daebeler A."/>
            <person name="Herbold C.W."/>
            <person name="Kirkegaard R.H."/>
            <person name="Daims H."/>
        </authorList>
    </citation>
    <scope>NUCLEOTIDE SEQUENCE [LARGE SCALE GENOMIC DNA]</scope>
    <source>
        <strain evidence="1 2">VA</strain>
    </source>
</reference>
<dbReference type="AlphaFoldDB" id="A0AA96GDG7"/>
<keyword evidence="1" id="KW-0449">Lipoprotein</keyword>
<dbReference type="InterPro" id="IPR004658">
    <property type="entry name" value="OMP_Slp"/>
</dbReference>
<keyword evidence="2" id="KW-1185">Reference proteome</keyword>
<dbReference type="PANTHER" id="PTHR37530">
    <property type="entry name" value="OUTER MEMBRANE PROTEIN SLP"/>
    <property type="match status" value="1"/>
</dbReference>
<evidence type="ECO:0000313" key="1">
    <source>
        <dbReference type="EMBL" id="WNM59798.1"/>
    </source>
</evidence>
<sequence length="203" mass="23091">MTYSRAISLSPVFFPPKLVFLLFLTVFYATGCSTPYKSTLPPDLADQIDPQLLFPRIKEDPDSFKGKLIILGGQVLAAKRLKDSTQLTILQLPLIDEQEPTTELTQSQGRFIAEQEQFLDPATVPPGSRITLAGELSGSVQQSLDETIYTYPTLIIKHLKVWPAYPSDYARYGPYPQPLFYPYGFSYWGGYGRFYPYYPFGYW</sequence>
<organism evidence="1 2">
    <name type="scientific">Candidatus Nitrospira allomarina</name>
    <dbReference type="NCBI Taxonomy" id="3020900"/>
    <lineage>
        <taxon>Bacteria</taxon>
        <taxon>Pseudomonadati</taxon>
        <taxon>Nitrospirota</taxon>
        <taxon>Nitrospiria</taxon>
        <taxon>Nitrospirales</taxon>
        <taxon>Nitrospiraceae</taxon>
        <taxon>Nitrospira</taxon>
    </lineage>
</organism>
<gene>
    <name evidence="1" type="ORF">PP769_08600</name>
</gene>
<dbReference type="KEGG" id="nall:PP769_08600"/>
<dbReference type="Proteomes" id="UP001302719">
    <property type="component" value="Chromosome"/>
</dbReference>
<dbReference type="PANTHER" id="PTHR37530:SF1">
    <property type="entry name" value="OUTER MEMBRANE PROTEIN SLP"/>
    <property type="match status" value="1"/>
</dbReference>
<dbReference type="GO" id="GO:0019867">
    <property type="term" value="C:outer membrane"/>
    <property type="evidence" value="ECO:0007669"/>
    <property type="project" value="InterPro"/>
</dbReference>
<name>A0AA96GDG7_9BACT</name>
<protein>
    <submittedName>
        <fullName evidence="1">Slp family lipoprotein</fullName>
    </submittedName>
</protein>
<evidence type="ECO:0000313" key="2">
    <source>
        <dbReference type="Proteomes" id="UP001302719"/>
    </source>
</evidence>
<dbReference type="PIRSF" id="PIRSF004982">
    <property type="entry name" value="SlP"/>
    <property type="match status" value="1"/>
</dbReference>
<dbReference type="EMBL" id="CP116967">
    <property type="protein sequence ID" value="WNM59798.1"/>
    <property type="molecule type" value="Genomic_DNA"/>
</dbReference>
<dbReference type="RefSeq" id="WP_312646657.1">
    <property type="nucleotide sequence ID" value="NZ_CP116967.1"/>
</dbReference>
<dbReference type="Pfam" id="PF03843">
    <property type="entry name" value="Slp"/>
    <property type="match status" value="1"/>
</dbReference>
<accession>A0AA96GDG7</accession>